<keyword evidence="2" id="KW-1185">Reference proteome</keyword>
<dbReference type="Proteomes" id="UP001165422">
    <property type="component" value="Unassembled WGS sequence"/>
</dbReference>
<proteinExistence type="predicted"/>
<dbReference type="EMBL" id="JAJJPB010000001">
    <property type="protein sequence ID" value="MCC9293419.1"/>
    <property type="molecule type" value="Genomic_DNA"/>
</dbReference>
<organism evidence="1 2">
    <name type="scientific">Clostridium aromativorans</name>
    <dbReference type="NCBI Taxonomy" id="2836848"/>
    <lineage>
        <taxon>Bacteria</taxon>
        <taxon>Bacillati</taxon>
        <taxon>Bacillota</taxon>
        <taxon>Clostridia</taxon>
        <taxon>Eubacteriales</taxon>
        <taxon>Clostridiaceae</taxon>
        <taxon>Clostridium</taxon>
    </lineage>
</organism>
<evidence type="ECO:0000313" key="1">
    <source>
        <dbReference type="EMBL" id="MCC9293419.1"/>
    </source>
</evidence>
<comment type="caution">
    <text evidence="1">The sequence shown here is derived from an EMBL/GenBank/DDBJ whole genome shotgun (WGS) entry which is preliminary data.</text>
</comment>
<reference evidence="1" key="1">
    <citation type="submission" date="2021-11" db="EMBL/GenBank/DDBJ databases">
        <authorList>
            <person name="Qingchun L."/>
            <person name="Dong Z."/>
            <person name="Zongwei Q."/>
            <person name="Jia Z."/>
            <person name="Duotao L."/>
        </authorList>
    </citation>
    <scope>NUCLEOTIDE SEQUENCE</scope>
    <source>
        <strain evidence="1">WLY-B-L2</strain>
    </source>
</reference>
<dbReference type="RefSeq" id="WP_150357274.1">
    <property type="nucleotide sequence ID" value="NZ_JAJJPB010000001.1"/>
</dbReference>
<name>A0ABS8N0U3_9CLOT</name>
<evidence type="ECO:0000313" key="2">
    <source>
        <dbReference type="Proteomes" id="UP001165422"/>
    </source>
</evidence>
<sequence length="62" mass="6967">MSTYRSNAIGIKGLHENTLENLESKIKDTLEIDLKGKVVIDIKYAHAQNDYTALIIYDKGIS</sequence>
<protein>
    <recommendedName>
        <fullName evidence="3">Sporulation protein Cse60</fullName>
    </recommendedName>
</protein>
<accession>A0ABS8N0U3</accession>
<evidence type="ECO:0008006" key="3">
    <source>
        <dbReference type="Google" id="ProtNLM"/>
    </source>
</evidence>
<gene>
    <name evidence="1" type="ORF">LN736_00825</name>
</gene>